<dbReference type="GO" id="GO:0006352">
    <property type="term" value="P:DNA-templated transcription initiation"/>
    <property type="evidence" value="ECO:0007669"/>
    <property type="project" value="InterPro"/>
</dbReference>
<dbReference type="GO" id="GO:0003677">
    <property type="term" value="F:DNA binding"/>
    <property type="evidence" value="ECO:0007669"/>
    <property type="project" value="UniProtKB-KW"/>
</dbReference>
<name>A0A3E2DDU6_9ACTN</name>
<dbReference type="Gene3D" id="1.10.10.10">
    <property type="entry name" value="Winged helix-like DNA-binding domain superfamily/Winged helix DNA-binding domain"/>
    <property type="match status" value="1"/>
</dbReference>
<dbReference type="SUPFAM" id="SSF88659">
    <property type="entry name" value="Sigma3 and sigma4 domains of RNA polymerase sigma factors"/>
    <property type="match status" value="1"/>
</dbReference>
<sequence>MRYTDFIDDVVALDLADERELFRRLDAGVIADAILSGRFLATTPVTVSELNAISDDGAVARQELWRQMLAMVLTQARQAAATYRCSVEDLIQAGCVGLGEAVERYDERRGARFSTVAWTWIRRRVGEEVVRLRGARSRAAMRESAEVARVEEELTTRSRQVPTSEAIAECMGKDVMWVEQRRAECWEVDSDVLEHVAAPRGRPVRPELHLLAVLAGQERQVVALRHGFEGEPMSFEAVGEEMGMSASSVRRIEQRALDRLRRHLQQAGAA</sequence>
<dbReference type="RefSeq" id="WP_016667450.1">
    <property type="nucleotide sequence ID" value="NZ_AP024308.1"/>
</dbReference>
<comment type="caution">
    <text evidence="8">The sequence shown here is derived from an EMBL/GenBank/DDBJ whole genome shotgun (WGS) entry which is preliminary data.</text>
</comment>
<feature type="domain" description="RNA polymerase sigma-70 region 4" evidence="6">
    <location>
        <begin position="210"/>
        <end position="261"/>
    </location>
</feature>
<evidence type="ECO:0000256" key="2">
    <source>
        <dbReference type="ARBA" id="ARBA00023082"/>
    </source>
</evidence>
<dbReference type="SUPFAM" id="SSF88946">
    <property type="entry name" value="Sigma2 domain of RNA polymerase sigma factors"/>
    <property type="match status" value="1"/>
</dbReference>
<dbReference type="InterPro" id="IPR013325">
    <property type="entry name" value="RNA_pol_sigma_r2"/>
</dbReference>
<proteinExistence type="predicted"/>
<dbReference type="EMBL" id="NOWI01000008">
    <property type="protein sequence ID" value="RFT43143.1"/>
    <property type="molecule type" value="Genomic_DNA"/>
</dbReference>
<evidence type="ECO:0000256" key="3">
    <source>
        <dbReference type="ARBA" id="ARBA00023125"/>
    </source>
</evidence>
<dbReference type="Pfam" id="PF04542">
    <property type="entry name" value="Sigma70_r2"/>
    <property type="match status" value="1"/>
</dbReference>
<keyword evidence="2" id="KW-0731">Sigma factor</keyword>
<dbReference type="PRINTS" id="PR00046">
    <property type="entry name" value="SIGMA70FCT"/>
</dbReference>
<evidence type="ECO:0000313" key="8">
    <source>
        <dbReference type="EMBL" id="RFT43143.1"/>
    </source>
</evidence>
<evidence type="ECO:0000256" key="4">
    <source>
        <dbReference type="ARBA" id="ARBA00023163"/>
    </source>
</evidence>
<dbReference type="InterPro" id="IPR007630">
    <property type="entry name" value="RNA_pol_sigma70_r4"/>
</dbReference>
<dbReference type="InterPro" id="IPR050239">
    <property type="entry name" value="Sigma-70_RNA_pol_init_factors"/>
</dbReference>
<dbReference type="InterPro" id="IPR036388">
    <property type="entry name" value="WH-like_DNA-bd_sf"/>
</dbReference>
<reference evidence="8 9" key="1">
    <citation type="submission" date="2017-07" db="EMBL/GenBank/DDBJ databases">
        <authorList>
            <person name="Sun Z.S."/>
            <person name="Albrecht U."/>
            <person name="Echele G."/>
            <person name="Lee C.C."/>
        </authorList>
    </citation>
    <scope>NUCLEOTIDE SEQUENCE [LARGE SCALE GENOMIC DNA]</scope>
    <source>
        <strain evidence="8 9">P16-029</strain>
    </source>
</reference>
<dbReference type="Proteomes" id="UP001309299">
    <property type="component" value="Unassembled WGS sequence"/>
</dbReference>
<dbReference type="PANTHER" id="PTHR30603:SF47">
    <property type="entry name" value="RNA POLYMERASE SIGMA FACTOR SIGD, CHLOROPLASTIC"/>
    <property type="match status" value="1"/>
</dbReference>
<keyword evidence="1" id="KW-0805">Transcription regulation</keyword>
<evidence type="ECO:0000259" key="6">
    <source>
        <dbReference type="Pfam" id="PF04545"/>
    </source>
</evidence>
<dbReference type="Pfam" id="PF04545">
    <property type="entry name" value="Sigma70_r4"/>
    <property type="match status" value="1"/>
</dbReference>
<dbReference type="InterPro" id="IPR000943">
    <property type="entry name" value="RNA_pol_sigma70"/>
</dbReference>
<dbReference type="AlphaFoldDB" id="A0A3E2DDU6"/>
<keyword evidence="4" id="KW-0804">Transcription</keyword>
<evidence type="ECO:0000313" key="7">
    <source>
        <dbReference type="EMBL" id="MEH1546209.1"/>
    </source>
</evidence>
<gene>
    <name evidence="8" type="ORF">CHT91_09390</name>
    <name evidence="7" type="ORF">V7F78_04100</name>
</gene>
<protein>
    <submittedName>
        <fullName evidence="8">RNA polymerase subunit sigma</fullName>
    </submittedName>
    <submittedName>
        <fullName evidence="7">Sigma factor-like helix-turn-helix DNA-binding protein</fullName>
    </submittedName>
</protein>
<reference evidence="7" key="2">
    <citation type="submission" date="2024-02" db="EMBL/GenBank/DDBJ databases">
        <title>Bacterial skin colonization with Propionibacterium avidum as a risk factor for Periprosthetic Joint Infections - a single-center prospective study.</title>
        <authorList>
            <person name="Achermann Y."/>
        </authorList>
    </citation>
    <scope>NUCLEOTIDE SEQUENCE</scope>
    <source>
        <strain evidence="7">PAVI-2017310195</strain>
    </source>
</reference>
<feature type="domain" description="RNA polymerase sigma-70 region 2" evidence="5">
    <location>
        <begin position="86"/>
        <end position="125"/>
    </location>
</feature>
<dbReference type="Gene3D" id="1.20.120.1810">
    <property type="match status" value="1"/>
</dbReference>
<evidence type="ECO:0000313" key="9">
    <source>
        <dbReference type="Proteomes" id="UP000259211"/>
    </source>
</evidence>
<accession>A0A3E2DDU6</accession>
<dbReference type="Proteomes" id="UP000259211">
    <property type="component" value="Unassembled WGS sequence"/>
</dbReference>
<evidence type="ECO:0000256" key="1">
    <source>
        <dbReference type="ARBA" id="ARBA00023015"/>
    </source>
</evidence>
<dbReference type="InterPro" id="IPR007627">
    <property type="entry name" value="RNA_pol_sigma70_r2"/>
</dbReference>
<dbReference type="CDD" id="cd06171">
    <property type="entry name" value="Sigma70_r4"/>
    <property type="match status" value="1"/>
</dbReference>
<dbReference type="GO" id="GO:0016987">
    <property type="term" value="F:sigma factor activity"/>
    <property type="evidence" value="ECO:0007669"/>
    <property type="project" value="UniProtKB-KW"/>
</dbReference>
<dbReference type="PANTHER" id="PTHR30603">
    <property type="entry name" value="RNA POLYMERASE SIGMA FACTOR RPO"/>
    <property type="match status" value="1"/>
</dbReference>
<dbReference type="EMBL" id="JBAKUA010000004">
    <property type="protein sequence ID" value="MEH1546209.1"/>
    <property type="molecule type" value="Genomic_DNA"/>
</dbReference>
<organism evidence="8 9">
    <name type="scientific">Cutibacterium avidum</name>
    <dbReference type="NCBI Taxonomy" id="33010"/>
    <lineage>
        <taxon>Bacteria</taxon>
        <taxon>Bacillati</taxon>
        <taxon>Actinomycetota</taxon>
        <taxon>Actinomycetes</taxon>
        <taxon>Propionibacteriales</taxon>
        <taxon>Propionibacteriaceae</taxon>
        <taxon>Cutibacterium</taxon>
    </lineage>
</organism>
<dbReference type="InterPro" id="IPR013324">
    <property type="entry name" value="RNA_pol_sigma_r3/r4-like"/>
</dbReference>
<keyword evidence="3 7" id="KW-0238">DNA-binding</keyword>
<evidence type="ECO:0000259" key="5">
    <source>
        <dbReference type="Pfam" id="PF04542"/>
    </source>
</evidence>